<organism evidence="10 11">
    <name type="scientific">Agarivorans albus MKT 106</name>
    <dbReference type="NCBI Taxonomy" id="1331007"/>
    <lineage>
        <taxon>Bacteria</taxon>
        <taxon>Pseudomonadati</taxon>
        <taxon>Pseudomonadota</taxon>
        <taxon>Gammaproteobacteria</taxon>
        <taxon>Alteromonadales</taxon>
        <taxon>Alteromonadaceae</taxon>
        <taxon>Agarivorans</taxon>
    </lineage>
</organism>
<comment type="similarity">
    <text evidence="2">Belongs to the GSP F family.</text>
</comment>
<dbReference type="GO" id="GO:0015628">
    <property type="term" value="P:protein secretion by the type II secretion system"/>
    <property type="evidence" value="ECO:0007669"/>
    <property type="project" value="TreeGrafter"/>
</dbReference>
<comment type="caution">
    <text evidence="10">The sequence shown here is derived from an EMBL/GenBank/DDBJ whole genome shotgun (WGS) entry which is preliminary data.</text>
</comment>
<evidence type="ECO:0000256" key="3">
    <source>
        <dbReference type="ARBA" id="ARBA00022475"/>
    </source>
</evidence>
<dbReference type="Pfam" id="PF00482">
    <property type="entry name" value="T2SSF"/>
    <property type="match status" value="2"/>
</dbReference>
<comment type="subcellular location">
    <subcellularLocation>
        <location evidence="1">Cell inner membrane</location>
        <topology evidence="1">Multi-pass membrane protein</topology>
    </subcellularLocation>
</comment>
<protein>
    <submittedName>
        <fullName evidence="10">MSHA biogenesis protein MshG</fullName>
    </submittedName>
</protein>
<feature type="domain" description="Type II secretion system protein GspF" evidence="9">
    <location>
        <begin position="276"/>
        <end position="398"/>
    </location>
</feature>
<evidence type="ECO:0000313" key="10">
    <source>
        <dbReference type="EMBL" id="GAD00951.1"/>
    </source>
</evidence>
<feature type="transmembrane region" description="Helical" evidence="8">
    <location>
        <begin position="175"/>
        <end position="199"/>
    </location>
</feature>
<dbReference type="EMBL" id="BARX01000005">
    <property type="protein sequence ID" value="GAD00951.1"/>
    <property type="molecule type" value="Genomic_DNA"/>
</dbReference>
<evidence type="ECO:0000256" key="2">
    <source>
        <dbReference type="ARBA" id="ARBA00005745"/>
    </source>
</evidence>
<dbReference type="PRINTS" id="PR00812">
    <property type="entry name" value="BCTERIALGSPF"/>
</dbReference>
<evidence type="ECO:0000256" key="1">
    <source>
        <dbReference type="ARBA" id="ARBA00004429"/>
    </source>
</evidence>
<evidence type="ECO:0000256" key="8">
    <source>
        <dbReference type="SAM" id="Phobius"/>
    </source>
</evidence>
<dbReference type="PANTHER" id="PTHR30012:SF4">
    <property type="entry name" value="MSHA BIOGENESIS PROTEIN MSHG"/>
    <property type="match status" value="1"/>
</dbReference>
<feature type="domain" description="Type II secretion system protein GspF" evidence="9">
    <location>
        <begin position="73"/>
        <end position="196"/>
    </location>
</feature>
<dbReference type="Gene3D" id="1.20.81.30">
    <property type="entry name" value="Type II secretion system (T2SS), domain F"/>
    <property type="match status" value="2"/>
</dbReference>
<keyword evidence="5 8" id="KW-0812">Transmembrane</keyword>
<dbReference type="OrthoDB" id="9805682at2"/>
<proteinExistence type="inferred from homology"/>
<evidence type="ECO:0000256" key="5">
    <source>
        <dbReference type="ARBA" id="ARBA00022692"/>
    </source>
</evidence>
<dbReference type="STRING" id="1331007.AALB_1031"/>
<name>R9PS72_AGAAL</name>
<dbReference type="InterPro" id="IPR003004">
    <property type="entry name" value="GspF/PilC"/>
</dbReference>
<keyword evidence="3" id="KW-1003">Cell membrane</keyword>
<dbReference type="Proteomes" id="UP000014461">
    <property type="component" value="Unassembled WGS sequence"/>
</dbReference>
<keyword evidence="7 8" id="KW-0472">Membrane</keyword>
<sequence>MALFRYQVRDSTGRLINGDIEAANQNAAAESLLRRGLTPIKIAEGKGKGEGLGSLDVSTLWEGRIKLDELVVFTRQMYSLTKAGIPIMRAINGLAETAHSKLLRRSLAGVSDALSSGRTLSTAMAEYPKVFSQLFVSIVHVGENTGQLEQAFLQLSQYLELEMDTRKRIKTAMRYPTFVILAIVIAMVILNIFVIPQFAEIFGRFNVELPLATRILIGTSNFFVNYWPLLLVLTIGSVFLVRWYVSTPKGRMLWDKTRLRLPVVGSVIERSLLARFSRSFAMMVGAGVPLNQALSLVASAVDNAFMAERIVEMRRGIERGESLLRNAIASELFTPLVLQMISVGEETGQVDELLTEAAEFYEREVDYDLKSLTARIEPILITVVAGMVLILALGIFTPMWDMMRAVRGG</sequence>
<keyword evidence="11" id="KW-1185">Reference proteome</keyword>
<evidence type="ECO:0000259" key="9">
    <source>
        <dbReference type="Pfam" id="PF00482"/>
    </source>
</evidence>
<dbReference type="RefSeq" id="WP_016400719.1">
    <property type="nucleotide sequence ID" value="NZ_BARX01000005.1"/>
</dbReference>
<keyword evidence="4" id="KW-0997">Cell inner membrane</keyword>
<keyword evidence="6 8" id="KW-1133">Transmembrane helix</keyword>
<dbReference type="PANTHER" id="PTHR30012">
    <property type="entry name" value="GENERAL SECRETION PATHWAY PROTEIN"/>
    <property type="match status" value="1"/>
</dbReference>
<evidence type="ECO:0000256" key="6">
    <source>
        <dbReference type="ARBA" id="ARBA00022989"/>
    </source>
</evidence>
<dbReference type="FunFam" id="1.20.81.30:FF:000001">
    <property type="entry name" value="Type II secretion system protein F"/>
    <property type="match status" value="2"/>
</dbReference>
<dbReference type="AlphaFoldDB" id="R9PS72"/>
<evidence type="ECO:0000313" key="11">
    <source>
        <dbReference type="Proteomes" id="UP000014461"/>
    </source>
</evidence>
<dbReference type="InterPro" id="IPR042094">
    <property type="entry name" value="T2SS_GspF_sf"/>
</dbReference>
<reference evidence="10" key="1">
    <citation type="journal article" date="2013" name="Genome Announc.">
        <title>Draft Genome Sequence of Agarivorans albus Strain MKT 106T, an Agarolytic Marine Bacterium.</title>
        <authorList>
            <person name="Yasuike M."/>
            <person name="Nakamura Y."/>
            <person name="Kai W."/>
            <person name="Fujiwara A."/>
            <person name="Fukui Y."/>
            <person name="Satomi M."/>
            <person name="Sano M."/>
        </authorList>
    </citation>
    <scope>NUCLEOTIDE SEQUENCE [LARGE SCALE GENOMIC DNA]</scope>
</reference>
<dbReference type="InterPro" id="IPR018076">
    <property type="entry name" value="T2SS_GspF_dom"/>
</dbReference>
<evidence type="ECO:0000256" key="4">
    <source>
        <dbReference type="ARBA" id="ARBA00022519"/>
    </source>
</evidence>
<evidence type="ECO:0000256" key="7">
    <source>
        <dbReference type="ARBA" id="ARBA00023136"/>
    </source>
</evidence>
<accession>R9PS72</accession>
<dbReference type="GO" id="GO:0005886">
    <property type="term" value="C:plasma membrane"/>
    <property type="evidence" value="ECO:0007669"/>
    <property type="project" value="UniProtKB-SubCell"/>
</dbReference>
<feature type="transmembrane region" description="Helical" evidence="8">
    <location>
        <begin position="379"/>
        <end position="400"/>
    </location>
</feature>
<gene>
    <name evidence="10" type="ORF">AALB_1031</name>
</gene>
<feature type="transmembrane region" description="Helical" evidence="8">
    <location>
        <begin position="226"/>
        <end position="245"/>
    </location>
</feature>